<organism evidence="1">
    <name type="scientific">Castor canadensis</name>
    <name type="common">American beaver</name>
    <dbReference type="NCBI Taxonomy" id="51338"/>
    <lineage>
        <taxon>Eukaryota</taxon>
        <taxon>Metazoa</taxon>
        <taxon>Chordata</taxon>
        <taxon>Craniata</taxon>
        <taxon>Vertebrata</taxon>
        <taxon>Euteleostomi</taxon>
        <taxon>Mammalia</taxon>
        <taxon>Eutheria</taxon>
        <taxon>Euarchontoglires</taxon>
        <taxon>Glires</taxon>
        <taxon>Rodentia</taxon>
        <taxon>Castorimorpha</taxon>
        <taxon>Castoridae</taxon>
        <taxon>Castor</taxon>
    </lineage>
</organism>
<dbReference type="GO" id="GO:0048487">
    <property type="term" value="F:beta-tubulin binding"/>
    <property type="evidence" value="ECO:0007669"/>
    <property type="project" value="InterPro"/>
</dbReference>
<sequence>MRQAVCVLIENLSLSRMPFKGDAVIDGWQWLINDTLRSLHLISSHSRQQIKDAAVSALSALCKEYYRKLPGEAGPAIEGE</sequence>
<dbReference type="GO" id="GO:0070830">
    <property type="term" value="P:bicellular tight junction assembly"/>
    <property type="evidence" value="ECO:0007669"/>
    <property type="project" value="TreeGrafter"/>
</dbReference>
<dbReference type="GO" id="GO:0034333">
    <property type="term" value="P:adherens junction assembly"/>
    <property type="evidence" value="ECO:0007669"/>
    <property type="project" value="TreeGrafter"/>
</dbReference>
<accession>A0A8B7UXA0</accession>
<evidence type="ECO:0000313" key="1">
    <source>
        <dbReference type="RefSeq" id="XP_020023722.1"/>
    </source>
</evidence>
<gene>
    <name evidence="1" type="primary">LOC109689320</name>
</gene>
<dbReference type="KEGG" id="ccan:109689320"/>
<dbReference type="GO" id="GO:0007021">
    <property type="term" value="P:tubulin complex assembly"/>
    <property type="evidence" value="ECO:0007669"/>
    <property type="project" value="InterPro"/>
</dbReference>
<dbReference type="PANTHER" id="PTHR12658:SF0">
    <property type="entry name" value="TUBULIN-SPECIFIC CHAPERONE D"/>
    <property type="match status" value="1"/>
</dbReference>
<dbReference type="GO" id="GO:0000226">
    <property type="term" value="P:microtubule cytoskeleton organization"/>
    <property type="evidence" value="ECO:0007669"/>
    <property type="project" value="TreeGrafter"/>
</dbReference>
<proteinExistence type="predicted"/>
<dbReference type="GO" id="GO:0005096">
    <property type="term" value="F:GTPase activator activity"/>
    <property type="evidence" value="ECO:0007669"/>
    <property type="project" value="InterPro"/>
</dbReference>
<dbReference type="PANTHER" id="PTHR12658">
    <property type="entry name" value="BETA-TUBULIN COFACTOR D"/>
    <property type="match status" value="1"/>
</dbReference>
<name>A0A8B7UXA0_CASCN</name>
<dbReference type="GO" id="GO:0016328">
    <property type="term" value="C:lateral plasma membrane"/>
    <property type="evidence" value="ECO:0007669"/>
    <property type="project" value="TreeGrafter"/>
</dbReference>
<reference evidence="1" key="1">
    <citation type="submission" date="2025-08" db="UniProtKB">
        <authorList>
            <consortium name="RefSeq"/>
        </authorList>
    </citation>
    <scope>IDENTIFICATION</scope>
    <source>
        <tissue evidence="1">Leukocyte</tissue>
    </source>
</reference>
<dbReference type="RefSeq" id="XP_020023722.1">
    <property type="nucleotide sequence ID" value="XM_020168133.1"/>
</dbReference>
<dbReference type="InterPro" id="IPR033162">
    <property type="entry name" value="TBCD"/>
</dbReference>
<dbReference type="GO" id="GO:0007023">
    <property type="term" value="P:post-chaperonin tubulin folding pathway"/>
    <property type="evidence" value="ECO:0007669"/>
    <property type="project" value="InterPro"/>
</dbReference>
<dbReference type="AlphaFoldDB" id="A0A8B7UXA0"/>
<protein>
    <submittedName>
        <fullName evidence="1">Tubulin-specific chaperone D-like</fullName>
    </submittedName>
</protein>
<dbReference type="OrthoDB" id="10253476at2759"/>